<evidence type="ECO:0000256" key="2">
    <source>
        <dbReference type="SAM" id="MobiDB-lite"/>
    </source>
</evidence>
<feature type="compositionally biased region" description="Basic and acidic residues" evidence="2">
    <location>
        <begin position="683"/>
        <end position="702"/>
    </location>
</feature>
<evidence type="ECO:0000313" key="5">
    <source>
        <dbReference type="Proteomes" id="UP000193467"/>
    </source>
</evidence>
<evidence type="ECO:0000259" key="3">
    <source>
        <dbReference type="Pfam" id="PF03407"/>
    </source>
</evidence>
<feature type="compositionally biased region" description="Low complexity" evidence="2">
    <location>
        <begin position="108"/>
        <end position="118"/>
    </location>
</feature>
<sequence length="702" mass="78941">MRGGASINLPLPGSSGGSHHTDPTFSPFSRAGRKLGLVVLVALLIVYSLTRSGSGSVEGGLAQRREEEVGGLKEVGEVYPEEKEREEEVVDYRRPTPDEDDDEEERPSTSSGGSLSKTLLAKDGTTFTSYLDYHFPLTSPSQPAPHLWLTLSDGHWATTGTHALHTFVQRLNSEREAAGRGDGRRTELVVLCLDEGCVRNCEERGVYAYGGYQFTRPEKILVATWPKLAGLIEVLKHRDVFFVDSDVAFKYDPYPYMEKYMKTHDLIAQENEAFDHFNTGWMWMKKSAVTSEAWNQVLKRDLKKVSRDQNNFNEILGTTELRHCDPSDCLSPTSRLPLKMDFTALNGLKVHILDAGVFRSHHFEVDLPMTQRHESVSLHMTCGDDALTKEYVSKAQGFWGDVKGYYADPPKLLTIDHLSGNRTALIQKMKILLMAAHYTSRALLPPSHATFTDLPPLDSSGNPTIPVRHIFSSFPLPHLQSALGVKIVEPSYPSLASQFLVGASVLGKGRRRKDEGWWRGSEEERVGLALEMHEVAELDMRHVRSFAELHSLLSSPSFSTARTIRLMNLDVSPNSKLSTPTNWAHWTMPTTLSNVKPCYRVWDPPSCEAICRFEGRREVTVPEGEGWEALERVLSRKEKWEVKEMEERVKNREGKERVGLMLEDQEAEEEEDAVEEEAVAEFGHLEQEKGGGKKGGWEKVYD</sequence>
<proteinExistence type="inferred from homology"/>
<feature type="domain" description="Nucleotide-diphospho-sugar transferase" evidence="3">
    <location>
        <begin position="187"/>
        <end position="390"/>
    </location>
</feature>
<accession>A0A1Y2E5E2</accession>
<feature type="region of interest" description="Disordered" evidence="2">
    <location>
        <begin position="1"/>
        <end position="25"/>
    </location>
</feature>
<name>A0A1Y2E5E2_9BASI</name>
<dbReference type="InParanoid" id="A0A1Y2E5E2"/>
<evidence type="ECO:0000256" key="1">
    <source>
        <dbReference type="ARBA" id="ARBA00007033"/>
    </source>
</evidence>
<dbReference type="EMBL" id="MCGR01000062">
    <property type="protein sequence ID" value="ORY66788.1"/>
    <property type="molecule type" value="Genomic_DNA"/>
</dbReference>
<feature type="region of interest" description="Disordered" evidence="2">
    <location>
        <begin position="53"/>
        <end position="118"/>
    </location>
</feature>
<keyword evidence="5" id="KW-1185">Reference proteome</keyword>
<comment type="caution">
    <text evidence="4">The sequence shown here is derived from an EMBL/GenBank/DDBJ whole genome shotgun (WGS) entry which is preliminary data.</text>
</comment>
<organism evidence="4 5">
    <name type="scientific">Leucosporidium creatinivorum</name>
    <dbReference type="NCBI Taxonomy" id="106004"/>
    <lineage>
        <taxon>Eukaryota</taxon>
        <taxon>Fungi</taxon>
        <taxon>Dikarya</taxon>
        <taxon>Basidiomycota</taxon>
        <taxon>Pucciniomycotina</taxon>
        <taxon>Microbotryomycetes</taxon>
        <taxon>Leucosporidiales</taxon>
        <taxon>Leucosporidium</taxon>
    </lineage>
</organism>
<dbReference type="InterPro" id="IPR029044">
    <property type="entry name" value="Nucleotide-diphossugar_trans"/>
</dbReference>
<feature type="compositionally biased region" description="Basic and acidic residues" evidence="2">
    <location>
        <begin position="63"/>
        <end position="83"/>
    </location>
</feature>
<dbReference type="AlphaFoldDB" id="A0A1Y2E5E2"/>
<gene>
    <name evidence="4" type="ORF">BCR35DRAFT_354835</name>
</gene>
<feature type="compositionally biased region" description="Acidic residues" evidence="2">
    <location>
        <begin position="663"/>
        <end position="679"/>
    </location>
</feature>
<dbReference type="InterPro" id="IPR005069">
    <property type="entry name" value="Nucl-diP-sugar_transferase"/>
</dbReference>
<protein>
    <recommendedName>
        <fullName evidence="3">Nucleotide-diphospho-sugar transferase domain-containing protein</fullName>
    </recommendedName>
</protein>
<dbReference type="Proteomes" id="UP000193467">
    <property type="component" value="Unassembled WGS sequence"/>
</dbReference>
<dbReference type="OrthoDB" id="5273213at2759"/>
<comment type="similarity">
    <text evidence="1">Belongs to the glycosyltransferase 77 family.</text>
</comment>
<dbReference type="SUPFAM" id="SSF53448">
    <property type="entry name" value="Nucleotide-diphospho-sugar transferases"/>
    <property type="match status" value="1"/>
</dbReference>
<dbReference type="Pfam" id="PF03407">
    <property type="entry name" value="Nucleotid_trans"/>
    <property type="match status" value="1"/>
</dbReference>
<feature type="region of interest" description="Disordered" evidence="2">
    <location>
        <begin position="659"/>
        <end position="702"/>
    </location>
</feature>
<evidence type="ECO:0000313" key="4">
    <source>
        <dbReference type="EMBL" id="ORY66788.1"/>
    </source>
</evidence>
<reference evidence="4 5" key="1">
    <citation type="submission" date="2016-07" db="EMBL/GenBank/DDBJ databases">
        <title>Pervasive Adenine N6-methylation of Active Genes in Fungi.</title>
        <authorList>
            <consortium name="DOE Joint Genome Institute"/>
            <person name="Mondo S.J."/>
            <person name="Dannebaum R.O."/>
            <person name="Kuo R.C."/>
            <person name="Labutti K."/>
            <person name="Haridas S."/>
            <person name="Kuo A."/>
            <person name="Salamov A."/>
            <person name="Ahrendt S.R."/>
            <person name="Lipzen A."/>
            <person name="Sullivan W."/>
            <person name="Andreopoulos W.B."/>
            <person name="Clum A."/>
            <person name="Lindquist E."/>
            <person name="Daum C."/>
            <person name="Ramamoorthy G.K."/>
            <person name="Gryganskyi A."/>
            <person name="Culley D."/>
            <person name="Magnuson J.K."/>
            <person name="James T.Y."/>
            <person name="O'Malley M.A."/>
            <person name="Stajich J.E."/>
            <person name="Spatafora J.W."/>
            <person name="Visel A."/>
            <person name="Grigoriev I.V."/>
        </authorList>
    </citation>
    <scope>NUCLEOTIDE SEQUENCE [LARGE SCALE GENOMIC DNA]</scope>
    <source>
        <strain evidence="4 5">62-1032</strain>
    </source>
</reference>